<dbReference type="Proteomes" id="UP000054350">
    <property type="component" value="Unassembled WGS sequence"/>
</dbReference>
<sequence length="153" mass="16040">MSASATPVFVPLTETETNPQFLDVNGNPVVASDPDPRFADQGDTFIINDPVTDDAGNVIDGGNVEWSILPVPDRFGGDTSDGHTDHGAAMAAPHQQDAFQGTGTVTGAENHGDWGISAWRWDPNATTSNNDELRAATTAPATSTGADHHFQAL</sequence>
<dbReference type="AlphaFoldDB" id="A0A0L0T933"/>
<protein>
    <submittedName>
        <fullName evidence="1">Uncharacterized protein</fullName>
    </submittedName>
</protein>
<dbReference type="EMBL" id="GG745371">
    <property type="protein sequence ID" value="KNE71257.1"/>
    <property type="molecule type" value="Genomic_DNA"/>
</dbReference>
<gene>
    <name evidence="1" type="ORF">AMAG_20318</name>
</gene>
<reference evidence="1 2" key="1">
    <citation type="submission" date="2009-11" db="EMBL/GenBank/DDBJ databases">
        <title>Annotation of Allomyces macrogynus ATCC 38327.</title>
        <authorList>
            <consortium name="The Broad Institute Genome Sequencing Platform"/>
            <person name="Russ C."/>
            <person name="Cuomo C."/>
            <person name="Burger G."/>
            <person name="Gray M.W."/>
            <person name="Holland P.W.H."/>
            <person name="King N."/>
            <person name="Lang F.B.F."/>
            <person name="Roger A.J."/>
            <person name="Ruiz-Trillo I."/>
            <person name="Young S.K."/>
            <person name="Zeng Q."/>
            <person name="Gargeya S."/>
            <person name="Fitzgerald M."/>
            <person name="Haas B."/>
            <person name="Abouelleil A."/>
            <person name="Alvarado L."/>
            <person name="Arachchi H.M."/>
            <person name="Berlin A."/>
            <person name="Chapman S.B."/>
            <person name="Gearin G."/>
            <person name="Goldberg J."/>
            <person name="Griggs A."/>
            <person name="Gujja S."/>
            <person name="Hansen M."/>
            <person name="Heiman D."/>
            <person name="Howarth C."/>
            <person name="Larimer J."/>
            <person name="Lui A."/>
            <person name="MacDonald P.J.P."/>
            <person name="McCowen C."/>
            <person name="Montmayeur A."/>
            <person name="Murphy C."/>
            <person name="Neiman D."/>
            <person name="Pearson M."/>
            <person name="Priest M."/>
            <person name="Roberts A."/>
            <person name="Saif S."/>
            <person name="Shea T."/>
            <person name="Sisk P."/>
            <person name="Stolte C."/>
            <person name="Sykes S."/>
            <person name="Wortman J."/>
            <person name="Nusbaum C."/>
            <person name="Birren B."/>
        </authorList>
    </citation>
    <scope>NUCLEOTIDE SEQUENCE [LARGE SCALE GENOMIC DNA]</scope>
    <source>
        <strain evidence="1 2">ATCC 38327</strain>
    </source>
</reference>
<dbReference type="VEuPathDB" id="FungiDB:AMAG_20318"/>
<dbReference type="OrthoDB" id="5556439at2759"/>
<organism evidence="1 2">
    <name type="scientific">Allomyces macrogynus (strain ATCC 38327)</name>
    <name type="common">Allomyces javanicus var. macrogynus</name>
    <dbReference type="NCBI Taxonomy" id="578462"/>
    <lineage>
        <taxon>Eukaryota</taxon>
        <taxon>Fungi</taxon>
        <taxon>Fungi incertae sedis</taxon>
        <taxon>Blastocladiomycota</taxon>
        <taxon>Blastocladiomycetes</taxon>
        <taxon>Blastocladiales</taxon>
        <taxon>Blastocladiaceae</taxon>
        <taxon>Allomyces</taxon>
    </lineage>
</organism>
<proteinExistence type="predicted"/>
<keyword evidence="2" id="KW-1185">Reference proteome</keyword>
<name>A0A0L0T933_ALLM3</name>
<accession>A0A0L0T933</accession>
<evidence type="ECO:0000313" key="1">
    <source>
        <dbReference type="EMBL" id="KNE71257.1"/>
    </source>
</evidence>
<reference evidence="2" key="2">
    <citation type="submission" date="2009-11" db="EMBL/GenBank/DDBJ databases">
        <title>The Genome Sequence of Allomyces macrogynus strain ATCC 38327.</title>
        <authorList>
            <consortium name="The Broad Institute Genome Sequencing Platform"/>
            <person name="Russ C."/>
            <person name="Cuomo C."/>
            <person name="Shea T."/>
            <person name="Young S.K."/>
            <person name="Zeng Q."/>
            <person name="Koehrsen M."/>
            <person name="Haas B."/>
            <person name="Borodovsky M."/>
            <person name="Guigo R."/>
            <person name="Alvarado L."/>
            <person name="Berlin A."/>
            <person name="Borenstein D."/>
            <person name="Chen Z."/>
            <person name="Engels R."/>
            <person name="Freedman E."/>
            <person name="Gellesch M."/>
            <person name="Goldberg J."/>
            <person name="Griggs A."/>
            <person name="Gujja S."/>
            <person name="Heiman D."/>
            <person name="Hepburn T."/>
            <person name="Howarth C."/>
            <person name="Jen D."/>
            <person name="Larson L."/>
            <person name="Lewis B."/>
            <person name="Mehta T."/>
            <person name="Park D."/>
            <person name="Pearson M."/>
            <person name="Roberts A."/>
            <person name="Saif S."/>
            <person name="Shenoy N."/>
            <person name="Sisk P."/>
            <person name="Stolte C."/>
            <person name="Sykes S."/>
            <person name="Walk T."/>
            <person name="White J."/>
            <person name="Yandava C."/>
            <person name="Burger G."/>
            <person name="Gray M.W."/>
            <person name="Holland P.W.H."/>
            <person name="King N."/>
            <person name="Lang F.B.F."/>
            <person name="Roger A.J."/>
            <person name="Ruiz-Trillo I."/>
            <person name="Lander E."/>
            <person name="Nusbaum C."/>
        </authorList>
    </citation>
    <scope>NUCLEOTIDE SEQUENCE [LARGE SCALE GENOMIC DNA]</scope>
    <source>
        <strain evidence="2">ATCC 38327</strain>
    </source>
</reference>
<evidence type="ECO:0000313" key="2">
    <source>
        <dbReference type="Proteomes" id="UP000054350"/>
    </source>
</evidence>